<keyword evidence="2" id="KW-1185">Reference proteome</keyword>
<dbReference type="AlphaFoldDB" id="A0AA39QZC9"/>
<gene>
    <name evidence="1" type="ORF">JMJ35_005190</name>
</gene>
<organism evidence="1 2">
    <name type="scientific">Cladonia borealis</name>
    <dbReference type="NCBI Taxonomy" id="184061"/>
    <lineage>
        <taxon>Eukaryota</taxon>
        <taxon>Fungi</taxon>
        <taxon>Dikarya</taxon>
        <taxon>Ascomycota</taxon>
        <taxon>Pezizomycotina</taxon>
        <taxon>Lecanoromycetes</taxon>
        <taxon>OSLEUM clade</taxon>
        <taxon>Lecanoromycetidae</taxon>
        <taxon>Lecanorales</taxon>
        <taxon>Lecanorineae</taxon>
        <taxon>Cladoniaceae</taxon>
        <taxon>Cladonia</taxon>
    </lineage>
</organism>
<dbReference type="Proteomes" id="UP001166286">
    <property type="component" value="Unassembled WGS sequence"/>
</dbReference>
<sequence length="202" mass="22168">MSFRKVSTVVTGPLSGNVTSGISNDFYCTADNNWRGSGVTRQDCKAAIELLYTKEVRHHGDQDLEFLSPRATQRSPNSMRTPRAYTIGSCTLAIVMLNFFPEGILPGAEKRLYSSRDVSSFLELYTIATQIYQYCLLNKAQPGWAVAGSREAIGVFLWGAKSEIDKFVRPGMASFGESINLTILPAVALNSNVNISVSADKR</sequence>
<evidence type="ECO:0000313" key="1">
    <source>
        <dbReference type="EMBL" id="KAK0512062.1"/>
    </source>
</evidence>
<dbReference type="EMBL" id="JAFEKC020000011">
    <property type="protein sequence ID" value="KAK0512062.1"/>
    <property type="molecule type" value="Genomic_DNA"/>
</dbReference>
<protein>
    <submittedName>
        <fullName evidence="1">Uncharacterized protein</fullName>
    </submittedName>
</protein>
<reference evidence="1" key="1">
    <citation type="submission" date="2023-03" db="EMBL/GenBank/DDBJ databases">
        <title>Complete genome of Cladonia borealis.</title>
        <authorList>
            <person name="Park H."/>
        </authorList>
    </citation>
    <scope>NUCLEOTIDE SEQUENCE</scope>
    <source>
        <strain evidence="1">ANT050790</strain>
    </source>
</reference>
<comment type="caution">
    <text evidence="1">The sequence shown here is derived from an EMBL/GenBank/DDBJ whole genome shotgun (WGS) entry which is preliminary data.</text>
</comment>
<proteinExistence type="predicted"/>
<name>A0AA39QZC9_9LECA</name>
<evidence type="ECO:0000313" key="2">
    <source>
        <dbReference type="Proteomes" id="UP001166286"/>
    </source>
</evidence>
<accession>A0AA39QZC9</accession>